<dbReference type="EMBL" id="RSEJ01000010">
    <property type="protein sequence ID" value="NBI53119.1"/>
    <property type="molecule type" value="Genomic_DNA"/>
</dbReference>
<comment type="caution">
    <text evidence="6">The sequence shown here is derived from an EMBL/GenBank/DDBJ whole genome shotgun (WGS) entry which is preliminary data.</text>
</comment>
<sequence>MINNAANEYKKRLKNHNRELAEKEKFHRNISHLRLWLVVTTITAASILYNHNYIEVIITAIFISGTIFLLLVRKHLLVEDKITRLKALIVINNNGISRAEGRWHSLPDSGSDFINKEHLFTSDLDIFGDSSLFQRINTAHTKFGREALAAKLSKPSQTFSSTYENQCAVLELAANLEFRQNLEQASLQVKSHNINQTIAWLGDKNTCLGLQQKKGLVRLLPIVSFGSSCAEFIFFQTFFIPVLFYALQTLVALKYHKQNQSLLTSFDNKKNSLKDYTGILRVIEEQRFTSQALRKLHKRMMSDRCTRPSVELATLNYLLNQASLRHNKLVHLFINILLLWDCRYTIKLMEWKAQNGASIATWFEVIGEMEALASLSVLSYENPSWTMPTINNSNTIDAKNLKHPLLHADTNIGNNFSLGHNKHAAIISGSNMSGKSTFLRTVATNLVLAYAGAPVNADNFHCGQFTIVTSMRTVDNIDKKISTFYAELIRIKKMIDVAQTGNTFFFIDEIFSGTNSRDRLEGAFQVIKALNTPNCIGIVSTHDLALCELTTNNMFTAENYHFREHYQDAKIYFDYKIQPGHSTTSNALFMMQQLGIPVNQPEQIN</sequence>
<evidence type="ECO:0000256" key="3">
    <source>
        <dbReference type="ARBA" id="ARBA00023125"/>
    </source>
</evidence>
<dbReference type="InterPro" id="IPR027417">
    <property type="entry name" value="P-loop_NTPase"/>
</dbReference>
<evidence type="ECO:0000259" key="5">
    <source>
        <dbReference type="SMART" id="SM00534"/>
    </source>
</evidence>
<keyword evidence="3" id="KW-0238">DNA-binding</keyword>
<name>A0ABW9YJ56_9GAMM</name>
<evidence type="ECO:0000256" key="1">
    <source>
        <dbReference type="ARBA" id="ARBA00022741"/>
    </source>
</evidence>
<dbReference type="InterPro" id="IPR036187">
    <property type="entry name" value="DNA_mismatch_repair_MutS_sf"/>
</dbReference>
<dbReference type="PANTHER" id="PTHR11361:SF99">
    <property type="entry name" value="DNA MISMATCH REPAIR PROTEIN"/>
    <property type="match status" value="1"/>
</dbReference>
<feature type="transmembrane region" description="Helical" evidence="4">
    <location>
        <begin position="219"/>
        <end position="247"/>
    </location>
</feature>
<dbReference type="SUPFAM" id="SSF48334">
    <property type="entry name" value="DNA repair protein MutS, domain III"/>
    <property type="match status" value="1"/>
</dbReference>
<keyword evidence="7" id="KW-1185">Reference proteome</keyword>
<dbReference type="SMART" id="SM00534">
    <property type="entry name" value="MUTSac"/>
    <property type="match status" value="1"/>
</dbReference>
<evidence type="ECO:0000313" key="7">
    <source>
        <dbReference type="Proteomes" id="UP000738517"/>
    </source>
</evidence>
<evidence type="ECO:0000256" key="4">
    <source>
        <dbReference type="SAM" id="Phobius"/>
    </source>
</evidence>
<keyword evidence="1" id="KW-0547">Nucleotide-binding</keyword>
<feature type="transmembrane region" description="Helical" evidence="4">
    <location>
        <begin position="56"/>
        <end position="72"/>
    </location>
</feature>
<evidence type="ECO:0000313" key="6">
    <source>
        <dbReference type="EMBL" id="NBI53119.1"/>
    </source>
</evidence>
<dbReference type="Pfam" id="PF00488">
    <property type="entry name" value="MutS_V"/>
    <property type="match status" value="1"/>
</dbReference>
<keyword evidence="2" id="KW-0067">ATP-binding</keyword>
<feature type="transmembrane region" description="Helical" evidence="4">
    <location>
        <begin position="33"/>
        <end position="50"/>
    </location>
</feature>
<keyword evidence="4" id="KW-1133">Transmembrane helix</keyword>
<dbReference type="Proteomes" id="UP000738517">
    <property type="component" value="Unassembled WGS sequence"/>
</dbReference>
<accession>A0ABW9YJ56</accession>
<reference evidence="6 7" key="1">
    <citation type="journal article" date="2017" name="Int. J. Syst. Evol. Microbiol.">
        <title>Photobacterium alginatilyticum sp. nov., a marine bacterium isolated from bottom seawater.</title>
        <authorList>
            <person name="Wang X."/>
            <person name="Wang Y."/>
            <person name="Yang X."/>
            <person name="Sun H."/>
            <person name="Li B."/>
            <person name="Zhang X.H."/>
        </authorList>
    </citation>
    <scope>NUCLEOTIDE SEQUENCE [LARGE SCALE GENOMIC DNA]</scope>
    <source>
        <strain evidence="6 7">P03D4</strain>
    </source>
</reference>
<feature type="domain" description="DNA mismatch repair proteins mutS family" evidence="5">
    <location>
        <begin position="422"/>
        <end position="600"/>
    </location>
</feature>
<organism evidence="6 7">
    <name type="scientific">Photobacterium alginatilyticum</name>
    <dbReference type="NCBI Taxonomy" id="1775171"/>
    <lineage>
        <taxon>Bacteria</taxon>
        <taxon>Pseudomonadati</taxon>
        <taxon>Pseudomonadota</taxon>
        <taxon>Gammaproteobacteria</taxon>
        <taxon>Vibrionales</taxon>
        <taxon>Vibrionaceae</taxon>
        <taxon>Photobacterium</taxon>
    </lineage>
</organism>
<keyword evidence="4" id="KW-0472">Membrane</keyword>
<protein>
    <recommendedName>
        <fullName evidence="5">DNA mismatch repair proteins mutS family domain-containing protein</fullName>
    </recommendedName>
</protein>
<dbReference type="Gene3D" id="3.40.50.300">
    <property type="entry name" value="P-loop containing nucleotide triphosphate hydrolases"/>
    <property type="match status" value="1"/>
</dbReference>
<proteinExistence type="predicted"/>
<keyword evidence="4" id="KW-0812">Transmembrane</keyword>
<evidence type="ECO:0000256" key="2">
    <source>
        <dbReference type="ARBA" id="ARBA00022840"/>
    </source>
</evidence>
<gene>
    <name evidence="6" type="ORF">EIZ48_11065</name>
</gene>
<dbReference type="PANTHER" id="PTHR11361">
    <property type="entry name" value="DNA MISMATCH REPAIR PROTEIN MUTS FAMILY MEMBER"/>
    <property type="match status" value="1"/>
</dbReference>
<dbReference type="InterPro" id="IPR045076">
    <property type="entry name" value="MutS"/>
</dbReference>
<dbReference type="SUPFAM" id="SSF52540">
    <property type="entry name" value="P-loop containing nucleoside triphosphate hydrolases"/>
    <property type="match status" value="1"/>
</dbReference>
<dbReference type="InterPro" id="IPR000432">
    <property type="entry name" value="DNA_mismatch_repair_MutS_C"/>
</dbReference>